<dbReference type="AlphaFoldDB" id="A0A318JZM5"/>
<name>A0A318JZM5_9NOCA</name>
<comment type="caution">
    <text evidence="1">The sequence shown here is derived from an EMBL/GenBank/DDBJ whole genome shotgun (WGS) entry which is preliminary data.</text>
</comment>
<keyword evidence="2" id="KW-1185">Reference proteome</keyword>
<accession>A0A318JZM5</accession>
<protein>
    <submittedName>
        <fullName evidence="1">Uncharacterized protein</fullName>
    </submittedName>
</protein>
<evidence type="ECO:0000313" key="2">
    <source>
        <dbReference type="Proteomes" id="UP000247569"/>
    </source>
</evidence>
<dbReference type="InterPro" id="IPR049457">
    <property type="entry name" value="Emfourin"/>
</dbReference>
<dbReference type="Pfam" id="PF20242">
    <property type="entry name" value="Emfourin"/>
    <property type="match status" value="1"/>
</dbReference>
<dbReference type="EMBL" id="QJKF01000009">
    <property type="protein sequence ID" value="PXX61118.1"/>
    <property type="molecule type" value="Genomic_DNA"/>
</dbReference>
<reference evidence="1 2" key="1">
    <citation type="submission" date="2018-05" db="EMBL/GenBank/DDBJ databases">
        <title>Genomic Encyclopedia of Type Strains, Phase IV (KMG-IV): sequencing the most valuable type-strain genomes for metagenomic binning, comparative biology and taxonomic classification.</title>
        <authorList>
            <person name="Goeker M."/>
        </authorList>
    </citation>
    <scope>NUCLEOTIDE SEQUENCE [LARGE SCALE GENOMIC DNA]</scope>
    <source>
        <strain evidence="1 2">DSM 44704</strain>
    </source>
</reference>
<gene>
    <name evidence="1" type="ORF">DFR70_109310</name>
</gene>
<organism evidence="1 2">
    <name type="scientific">Nocardia tenerifensis</name>
    <dbReference type="NCBI Taxonomy" id="228006"/>
    <lineage>
        <taxon>Bacteria</taxon>
        <taxon>Bacillati</taxon>
        <taxon>Actinomycetota</taxon>
        <taxon>Actinomycetes</taxon>
        <taxon>Mycobacteriales</taxon>
        <taxon>Nocardiaceae</taxon>
        <taxon>Nocardia</taxon>
    </lineage>
</organism>
<proteinExistence type="predicted"/>
<sequence>MMGPTALNGGDTAGEVTAGYLKAWNEPNRFRRPGSNWRSQLGSHGIVRAGPRSYCAAMSESPYRRGLAQPLFLSATLGALLLATAACGGAGESRSGAETAKATSVEVNQTGGFAGVNQFYTVDDTVQNQRRGALFEMVDSAEFRTLTDAYTGPSDCRDSYFYAVTVTYRDGSSKRVTTDECNEAPKLLTDIIALTKEIGQRRDG</sequence>
<evidence type="ECO:0000313" key="1">
    <source>
        <dbReference type="EMBL" id="PXX61118.1"/>
    </source>
</evidence>
<dbReference type="Proteomes" id="UP000247569">
    <property type="component" value="Unassembled WGS sequence"/>
</dbReference>